<organism evidence="2 3">
    <name type="scientific">Mycobacterium phage Fred313</name>
    <dbReference type="NCBI Taxonomy" id="2015809"/>
    <lineage>
        <taxon>Viruses</taxon>
        <taxon>Duplodnaviria</taxon>
        <taxon>Heunggongvirae</taxon>
        <taxon>Uroviricota</taxon>
        <taxon>Caudoviricetes</taxon>
        <taxon>Veracruzvirus</taxon>
        <taxon>Veracruzvirus heldan</taxon>
    </lineage>
</organism>
<dbReference type="Pfam" id="PF25684">
    <property type="entry name" value="Mycobacteriophage_Gp53"/>
    <property type="match status" value="1"/>
</dbReference>
<name>A0A286MPY7_9CAUD</name>
<evidence type="ECO:0000313" key="3">
    <source>
        <dbReference type="Proteomes" id="UP000222444"/>
    </source>
</evidence>
<protein>
    <recommendedName>
        <fullName evidence="4">RNA polymerase sigma factor</fullName>
    </recommendedName>
</protein>
<dbReference type="Proteomes" id="UP000222444">
    <property type="component" value="Segment"/>
</dbReference>
<evidence type="ECO:0000256" key="1">
    <source>
        <dbReference type="SAM" id="MobiDB-lite"/>
    </source>
</evidence>
<feature type="region of interest" description="Disordered" evidence="1">
    <location>
        <begin position="109"/>
        <end position="138"/>
    </location>
</feature>
<feature type="compositionally biased region" description="Basic and acidic residues" evidence="1">
    <location>
        <begin position="109"/>
        <end position="120"/>
    </location>
</feature>
<gene>
    <name evidence="2" type="primary">54</name>
    <name evidence="2" type="ORF">SEA_FRED313_54</name>
</gene>
<reference evidence="2 3" key="1">
    <citation type="submission" date="2017-06" db="EMBL/GenBank/DDBJ databases">
        <authorList>
            <person name="Kagey J.D."/>
            <person name="Thomson J.S."/>
            <person name="Conant S.B."/>
            <person name="Patel P."/>
            <person name="Sherwood J."/>
            <person name="Julien A."/>
            <person name="Tieu N.T."/>
            <person name="Stoner T.H."/>
            <person name="Garlena R.A."/>
            <person name="Russell D.A."/>
            <person name="Pope W.H."/>
            <person name="Jacobs-Sera D."/>
            <person name="Hatfull G.F."/>
        </authorList>
    </citation>
    <scope>NUCLEOTIDE SEQUENCE [LARGE SCALE GENOMIC DNA]</scope>
</reference>
<accession>A0A286MPY7</accession>
<sequence length="233" mass="25917">MTSLNLTDDQFRRVQKVITQAARSVSAQWPGVIEAEDVEQTIYLKLLESPGTVAKLPGLEDKALRRFLTRMGHQIASQERTDYAHYKGSYRYSVAEVKGLLKSGALKHLELDPDVQRPTDESGGGRGGSGGESKPPVKDSVLDLRKAMSALEGRNVAYHDAVVKRYLFDEPPTLQVEKNDLNRGTTALTEEMNRIHRTGYTERDDGPGTRQVRSNLQLINASYSDLTGEEVDE</sequence>
<dbReference type="EMBL" id="MF373840">
    <property type="protein sequence ID" value="ASW31312.1"/>
    <property type="molecule type" value="Genomic_DNA"/>
</dbReference>
<feature type="compositionally biased region" description="Gly residues" evidence="1">
    <location>
        <begin position="122"/>
        <end position="131"/>
    </location>
</feature>
<dbReference type="InterPro" id="IPR057899">
    <property type="entry name" value="Gp53"/>
</dbReference>
<proteinExistence type="predicted"/>
<evidence type="ECO:0000313" key="2">
    <source>
        <dbReference type="EMBL" id="ASW31312.1"/>
    </source>
</evidence>
<evidence type="ECO:0008006" key="4">
    <source>
        <dbReference type="Google" id="ProtNLM"/>
    </source>
</evidence>